<sequence length="72" mass="7568">MAAAGRAGLMEADLVSVNDSCHAGEEHSGDSRQTSERVGCKASLQLEVEEDYSPSSSPGCILLDLQSDKKSI</sequence>
<dbReference type="AlphaFoldDB" id="A0AAN7N7V6"/>
<gene>
    <name evidence="1" type="ORF">QYF61_005870</name>
</gene>
<accession>A0AAN7N7V6</accession>
<organism evidence="1 2">
    <name type="scientific">Mycteria americana</name>
    <name type="common">Wood stork</name>
    <dbReference type="NCBI Taxonomy" id="33587"/>
    <lineage>
        <taxon>Eukaryota</taxon>
        <taxon>Metazoa</taxon>
        <taxon>Chordata</taxon>
        <taxon>Craniata</taxon>
        <taxon>Vertebrata</taxon>
        <taxon>Euteleostomi</taxon>
        <taxon>Archelosauria</taxon>
        <taxon>Archosauria</taxon>
        <taxon>Dinosauria</taxon>
        <taxon>Saurischia</taxon>
        <taxon>Theropoda</taxon>
        <taxon>Coelurosauria</taxon>
        <taxon>Aves</taxon>
        <taxon>Neognathae</taxon>
        <taxon>Neoaves</taxon>
        <taxon>Aequornithes</taxon>
        <taxon>Ciconiiformes</taxon>
        <taxon>Ciconiidae</taxon>
        <taxon>Mycteria</taxon>
    </lineage>
</organism>
<proteinExistence type="predicted"/>
<protein>
    <submittedName>
        <fullName evidence="1">Uncharacterized protein</fullName>
    </submittedName>
</protein>
<reference evidence="1 2" key="1">
    <citation type="journal article" date="2023" name="J. Hered.">
        <title>Chromosome-level genome of the wood stork (Mycteria americana) provides insight into avian chromosome evolution.</title>
        <authorList>
            <person name="Flamio R. Jr."/>
            <person name="Ramstad K.M."/>
        </authorList>
    </citation>
    <scope>NUCLEOTIDE SEQUENCE [LARGE SCALE GENOMIC DNA]</scope>
    <source>
        <strain evidence="1">JAX WOST 10</strain>
    </source>
</reference>
<evidence type="ECO:0000313" key="1">
    <source>
        <dbReference type="EMBL" id="KAK4819519.1"/>
    </source>
</evidence>
<evidence type="ECO:0000313" key="2">
    <source>
        <dbReference type="Proteomes" id="UP001333110"/>
    </source>
</evidence>
<dbReference type="Proteomes" id="UP001333110">
    <property type="component" value="Unassembled WGS sequence"/>
</dbReference>
<keyword evidence="2" id="KW-1185">Reference proteome</keyword>
<dbReference type="EMBL" id="JAUNZN010000006">
    <property type="protein sequence ID" value="KAK4819519.1"/>
    <property type="molecule type" value="Genomic_DNA"/>
</dbReference>
<comment type="caution">
    <text evidence="1">The sequence shown here is derived from an EMBL/GenBank/DDBJ whole genome shotgun (WGS) entry which is preliminary data.</text>
</comment>
<name>A0AAN7N7V6_MYCAM</name>